<dbReference type="SMART" id="SM00587">
    <property type="entry name" value="CHK"/>
    <property type="match status" value="1"/>
</dbReference>
<dbReference type="InterPro" id="IPR004119">
    <property type="entry name" value="EcKL"/>
</dbReference>
<keyword evidence="3" id="KW-1185">Reference proteome</keyword>
<dbReference type="PANTHER" id="PTHR11012">
    <property type="entry name" value="PROTEIN KINASE-LIKE DOMAIN-CONTAINING"/>
    <property type="match status" value="1"/>
</dbReference>
<protein>
    <recommendedName>
        <fullName evidence="1">CHK kinase-like domain-containing protein</fullName>
    </recommendedName>
</protein>
<organism evidence="2 3">
    <name type="scientific">Cryptotermes secundus</name>
    <dbReference type="NCBI Taxonomy" id="105785"/>
    <lineage>
        <taxon>Eukaryota</taxon>
        <taxon>Metazoa</taxon>
        <taxon>Ecdysozoa</taxon>
        <taxon>Arthropoda</taxon>
        <taxon>Hexapoda</taxon>
        <taxon>Insecta</taxon>
        <taxon>Pterygota</taxon>
        <taxon>Neoptera</taxon>
        <taxon>Polyneoptera</taxon>
        <taxon>Dictyoptera</taxon>
        <taxon>Blattodea</taxon>
        <taxon>Blattoidea</taxon>
        <taxon>Termitoidae</taxon>
        <taxon>Kalotermitidae</taxon>
        <taxon>Cryptotermitinae</taxon>
        <taxon>Cryptotermes</taxon>
    </lineage>
</organism>
<dbReference type="Pfam" id="PF02958">
    <property type="entry name" value="EcKL"/>
    <property type="match status" value="1"/>
</dbReference>
<dbReference type="InterPro" id="IPR015897">
    <property type="entry name" value="CHK_kinase-like"/>
</dbReference>
<dbReference type="PANTHER" id="PTHR11012:SF8">
    <property type="entry name" value="JUVENILE HORMONE-INDUCIBLE PROTEIN 26"/>
    <property type="match status" value="1"/>
</dbReference>
<dbReference type="InterPro" id="IPR011009">
    <property type="entry name" value="Kinase-like_dom_sf"/>
</dbReference>
<name>A0A2J7R1E6_9NEOP</name>
<evidence type="ECO:0000313" key="3">
    <source>
        <dbReference type="Proteomes" id="UP000235965"/>
    </source>
</evidence>
<dbReference type="EMBL" id="NEVH01008206">
    <property type="protein sequence ID" value="PNF34660.1"/>
    <property type="molecule type" value="Genomic_DNA"/>
</dbReference>
<gene>
    <name evidence="2" type="ORF">B7P43_G05474</name>
</gene>
<dbReference type="AlphaFoldDB" id="A0A2J7R1E6"/>
<accession>A0A2J7R1E6</accession>
<dbReference type="Gene3D" id="3.90.1200.10">
    <property type="match status" value="1"/>
</dbReference>
<evidence type="ECO:0000259" key="1">
    <source>
        <dbReference type="SMART" id="SM00587"/>
    </source>
</evidence>
<dbReference type="Proteomes" id="UP000235965">
    <property type="component" value="Unassembled WGS sequence"/>
</dbReference>
<comment type="caution">
    <text evidence="2">The sequence shown here is derived from an EMBL/GenBank/DDBJ whole genome shotgun (WGS) entry which is preliminary data.</text>
</comment>
<dbReference type="SUPFAM" id="SSF56112">
    <property type="entry name" value="Protein kinase-like (PK-like)"/>
    <property type="match status" value="1"/>
</dbReference>
<reference evidence="2 3" key="1">
    <citation type="submission" date="2017-12" db="EMBL/GenBank/DDBJ databases">
        <title>Hemimetabolous genomes reveal molecular basis of termite eusociality.</title>
        <authorList>
            <person name="Harrison M.C."/>
            <person name="Jongepier E."/>
            <person name="Robertson H.M."/>
            <person name="Arning N."/>
            <person name="Bitard-Feildel T."/>
            <person name="Chao H."/>
            <person name="Childers C.P."/>
            <person name="Dinh H."/>
            <person name="Doddapaneni H."/>
            <person name="Dugan S."/>
            <person name="Gowin J."/>
            <person name="Greiner C."/>
            <person name="Han Y."/>
            <person name="Hu H."/>
            <person name="Hughes D.S.T."/>
            <person name="Huylmans A.-K."/>
            <person name="Kemena C."/>
            <person name="Kremer L.P.M."/>
            <person name="Lee S.L."/>
            <person name="Lopez-Ezquerra A."/>
            <person name="Mallet L."/>
            <person name="Monroy-Kuhn J.M."/>
            <person name="Moser A."/>
            <person name="Murali S.C."/>
            <person name="Muzny D.M."/>
            <person name="Otani S."/>
            <person name="Piulachs M.-D."/>
            <person name="Poelchau M."/>
            <person name="Qu J."/>
            <person name="Schaub F."/>
            <person name="Wada-Katsumata A."/>
            <person name="Worley K.C."/>
            <person name="Xie Q."/>
            <person name="Ylla G."/>
            <person name="Poulsen M."/>
            <person name="Gibbs R.A."/>
            <person name="Schal C."/>
            <person name="Richards S."/>
            <person name="Belles X."/>
            <person name="Korb J."/>
            <person name="Bornberg-Bauer E."/>
        </authorList>
    </citation>
    <scope>NUCLEOTIDE SEQUENCE [LARGE SCALE GENOMIC DNA]</scope>
    <source>
        <tissue evidence="2">Whole body</tissue>
    </source>
</reference>
<feature type="domain" description="CHK kinase-like" evidence="1">
    <location>
        <begin position="122"/>
        <end position="317"/>
    </location>
</feature>
<dbReference type="InParanoid" id="A0A2J7R1E6"/>
<dbReference type="OrthoDB" id="190089at2759"/>
<proteinExistence type="predicted"/>
<sequence>MLACGSFDSWSKHRLETTKCHVVHKGGGGDHFTSTIFFINLELKFEHQTPKVYHMLLKISPEDPIYRKYIDADILFHNETLMYNEVIPSFKELLKKRQAVSLGQIFPKCYYAKCGAGDTDIVVLENMAPRGFRPSADKLSLDYDHCAIALSHLARYHAISYAMKKLEPSAFHAMVKKSRAQNYANSSPEDMTYFLKKTSYRGVRYVEARQELDQATLDRLKDRLEVAGQLFSDLMAPKEPLAVMCHGDFCRNNILFRYDSGKPCDAILFDFQNVKYGSPVIDLSLLMYLNMSSELRAQHWDDLFGEYHVALTGTLAEILGCSVEELLPDFGLEEFRKEFVGHCLYGYLICSFFLPQMLVEQKDQVDHEILFKSLSQMADIIINYGEPAPKKLADILKHLAPMGAI</sequence>
<evidence type="ECO:0000313" key="2">
    <source>
        <dbReference type="EMBL" id="PNF34660.1"/>
    </source>
</evidence>